<dbReference type="EMBL" id="CM010635">
    <property type="protein sequence ID" value="RID49524.1"/>
    <property type="molecule type" value="Genomic_DNA"/>
</dbReference>
<keyword evidence="3" id="KW-0238">DNA-binding</keyword>
<dbReference type="InterPro" id="IPR006447">
    <property type="entry name" value="Myb_dom_plants"/>
</dbReference>
<evidence type="ECO:0000259" key="8">
    <source>
        <dbReference type="PROSITE" id="PS51293"/>
    </source>
</evidence>
<dbReference type="SUPFAM" id="SSF46689">
    <property type="entry name" value="Homeodomain-like"/>
    <property type="match status" value="2"/>
</dbReference>
<feature type="region of interest" description="Disordered" evidence="6">
    <location>
        <begin position="1"/>
        <end position="21"/>
    </location>
</feature>
<dbReference type="NCBIfam" id="TIGR01557">
    <property type="entry name" value="myb_SHAQKYF"/>
    <property type="match status" value="1"/>
</dbReference>
<name>A0A397YCH4_BRACM</name>
<dbReference type="InterPro" id="IPR001005">
    <property type="entry name" value="SANT/Myb"/>
</dbReference>
<dbReference type="SMART" id="SM00717">
    <property type="entry name" value="SANT"/>
    <property type="match status" value="2"/>
</dbReference>
<reference evidence="10 11" key="1">
    <citation type="submission" date="2018-06" db="EMBL/GenBank/DDBJ databases">
        <title>WGS assembly of Brassica rapa FPsc.</title>
        <authorList>
            <person name="Bowman J."/>
            <person name="Kohchi T."/>
            <person name="Yamato K."/>
            <person name="Jenkins J."/>
            <person name="Shu S."/>
            <person name="Ishizaki K."/>
            <person name="Yamaoka S."/>
            <person name="Nishihama R."/>
            <person name="Nakamura Y."/>
            <person name="Berger F."/>
            <person name="Adam C."/>
            <person name="Aki S."/>
            <person name="Althoff F."/>
            <person name="Araki T."/>
            <person name="Arteaga-Vazquez M."/>
            <person name="Balasubrmanian S."/>
            <person name="Bauer D."/>
            <person name="Boehm C."/>
            <person name="Briginshaw L."/>
            <person name="Caballero-Perez J."/>
            <person name="Catarino B."/>
            <person name="Chen F."/>
            <person name="Chiyoda S."/>
            <person name="Chovatia M."/>
            <person name="Davies K."/>
            <person name="Delmans M."/>
            <person name="Demura T."/>
            <person name="Dierschke T."/>
            <person name="Dolan L."/>
            <person name="Dorantes-Acosta A."/>
            <person name="Eklund D."/>
            <person name="Florent S."/>
            <person name="Flores-Sandoval E."/>
            <person name="Fujiyama A."/>
            <person name="Fukuzawa H."/>
            <person name="Galik B."/>
            <person name="Grimanelli D."/>
            <person name="Grimwood J."/>
            <person name="Grossniklaus U."/>
            <person name="Hamada T."/>
            <person name="Haseloff J."/>
            <person name="Hetherington A."/>
            <person name="Higo A."/>
            <person name="Hirakawa Y."/>
            <person name="Hundley H."/>
            <person name="Ikeda Y."/>
            <person name="Inoue K."/>
            <person name="Inoue S."/>
            <person name="Ishida S."/>
            <person name="Jia Q."/>
            <person name="Kakita M."/>
            <person name="Kanazawa T."/>
            <person name="Kawai Y."/>
            <person name="Kawashima T."/>
            <person name="Kennedy M."/>
            <person name="Kinose K."/>
            <person name="Kinoshita T."/>
            <person name="Kohara Y."/>
            <person name="Koide E."/>
            <person name="Komatsu K."/>
            <person name="Kopischke S."/>
            <person name="Kubo M."/>
            <person name="Kyozuka J."/>
            <person name="Lagercrantz U."/>
            <person name="Lin S."/>
            <person name="Lindquist E."/>
            <person name="Lipzen A."/>
            <person name="Lu C."/>
            <person name="Luna E."/>
            <person name="Martienssen R."/>
            <person name="Minamino N."/>
            <person name="Mizutani M."/>
            <person name="Mizutani M."/>
            <person name="Mochizuki N."/>
            <person name="Monte I."/>
            <person name="Mosher R."/>
            <person name="Nagasaki H."/>
            <person name="Nakagami H."/>
            <person name="Naramoto S."/>
            <person name="Nishitani K."/>
            <person name="Ohtani M."/>
            <person name="Okamoto T."/>
            <person name="Okumura M."/>
            <person name="Phillips J."/>
            <person name="Pollak B."/>
            <person name="Reinders A."/>
            <person name="Roevekamp M."/>
            <person name="Sano R."/>
            <person name="Sawa S."/>
            <person name="Schmid M."/>
            <person name="Shirakawa M."/>
            <person name="Solano R."/>
            <person name="Spunde A."/>
            <person name="Suetsugu N."/>
            <person name="Sugano S."/>
            <person name="Sugiyama A."/>
            <person name="Sun R."/>
            <person name="Suzuki Y."/>
            <person name="Takenaka M."/>
            <person name="Takezawa D."/>
            <person name="Tomogane H."/>
            <person name="Tsuzuki M."/>
            <person name="Ueda T."/>
            <person name="Umeda M."/>
            <person name="Ward J."/>
            <person name="Watanabe Y."/>
            <person name="Yazaki K."/>
            <person name="Yokoyama R."/>
            <person name="Yoshitake Y."/>
            <person name="Yotsui I."/>
            <person name="Zachgo S."/>
            <person name="Schmutz J."/>
        </authorList>
    </citation>
    <scope>NUCLEOTIDE SEQUENCE [LARGE SCALE GENOMIC DNA]</scope>
    <source>
        <strain evidence="11">cv. B-3</strain>
    </source>
</reference>
<feature type="domain" description="SANT" evidence="8">
    <location>
        <begin position="161"/>
        <end position="209"/>
    </location>
</feature>
<evidence type="ECO:0000313" key="10">
    <source>
        <dbReference type="EMBL" id="RID49524.1"/>
    </source>
</evidence>
<dbReference type="InterPro" id="IPR009057">
    <property type="entry name" value="Homeodomain-like_sf"/>
</dbReference>
<keyword evidence="5" id="KW-0539">Nucleus</keyword>
<proteinExistence type="predicted"/>
<dbReference type="CDD" id="cd00167">
    <property type="entry name" value="SANT"/>
    <property type="match status" value="2"/>
</dbReference>
<keyword evidence="4" id="KW-0804">Transcription</keyword>
<dbReference type="FunFam" id="1.10.10.60:FF:000154">
    <property type="entry name" value="Transcription factor SRM1"/>
    <property type="match status" value="1"/>
</dbReference>
<evidence type="ECO:0000313" key="11">
    <source>
        <dbReference type="Proteomes" id="UP000264353"/>
    </source>
</evidence>
<sequence length="328" mass="36536">MPTTRLTQRREKKKNRESERVKRLKQNLMESVAVTWSREEEKSFENAIAMHCVEEEITEDQWMKMASMVPTKSLQEVKNHYQMLLEDVKAIESGQVPLPRYQRTGEEAAATSPANRDCHSSGGGGSTEKKPNHGVSGISSSNGGGRSSSKLEQERKKGIPWTQEEHRLFLLGLEKFGKGDWRSISRNYVITRTPTQVASHAQKYFIRLNSMNRDRRRSSIHDITSVNNQAPAVTGQQQQQQQVVKHRPAQPQPQPQHHTMAGLGMYGGAPVGQPIIAPPDHMGSAVGTPVMLPPPMGTHHHIGVAPYAVPSYPVPPLPQQHPAPSTMH</sequence>
<dbReference type="Proteomes" id="UP000264353">
    <property type="component" value="Chromosome A8"/>
</dbReference>
<gene>
    <name evidence="10" type="ORF">BRARA_H00322</name>
</gene>
<comment type="subcellular location">
    <subcellularLocation>
        <location evidence="1">Nucleus</location>
    </subcellularLocation>
</comment>
<feature type="domain" description="Myb-like" evidence="7">
    <location>
        <begin position="153"/>
        <end position="205"/>
    </location>
</feature>
<keyword evidence="2" id="KW-0805">Transcription regulation</keyword>
<dbReference type="GO" id="GO:0010468">
    <property type="term" value="P:regulation of gene expression"/>
    <property type="evidence" value="ECO:0007669"/>
    <property type="project" value="UniProtKB-ARBA"/>
</dbReference>
<feature type="compositionally biased region" description="Basic and acidic residues" evidence="6">
    <location>
        <begin position="149"/>
        <end position="159"/>
    </location>
</feature>
<dbReference type="PROSITE" id="PS51293">
    <property type="entry name" value="SANT"/>
    <property type="match status" value="1"/>
</dbReference>
<evidence type="ECO:0000256" key="2">
    <source>
        <dbReference type="ARBA" id="ARBA00023015"/>
    </source>
</evidence>
<dbReference type="GO" id="GO:0003677">
    <property type="term" value="F:DNA binding"/>
    <property type="evidence" value="ECO:0007669"/>
    <property type="project" value="UniProtKB-KW"/>
</dbReference>
<evidence type="ECO:0000256" key="1">
    <source>
        <dbReference type="ARBA" id="ARBA00004123"/>
    </source>
</evidence>
<evidence type="ECO:0000256" key="5">
    <source>
        <dbReference type="ARBA" id="ARBA00023242"/>
    </source>
</evidence>
<dbReference type="PROSITE" id="PS51294">
    <property type="entry name" value="HTH_MYB"/>
    <property type="match status" value="1"/>
</dbReference>
<evidence type="ECO:0000256" key="4">
    <source>
        <dbReference type="ARBA" id="ARBA00023163"/>
    </source>
</evidence>
<dbReference type="Pfam" id="PF00249">
    <property type="entry name" value="Myb_DNA-binding"/>
    <property type="match status" value="2"/>
</dbReference>
<dbReference type="PANTHER" id="PTHR44042:SF67">
    <property type="entry name" value="MYB-LIKE PROTEIN I"/>
    <property type="match status" value="1"/>
</dbReference>
<dbReference type="Gene3D" id="1.10.10.60">
    <property type="entry name" value="Homeodomain-like"/>
    <property type="match status" value="2"/>
</dbReference>
<dbReference type="FunFam" id="1.10.10.60:FF:000009">
    <property type="entry name" value="transcription factor MYB1R1"/>
    <property type="match status" value="1"/>
</dbReference>
<feature type="domain" description="Myb-like" evidence="7">
    <location>
        <begin position="36"/>
        <end position="85"/>
    </location>
</feature>
<feature type="domain" description="HTH myb-type" evidence="9">
    <location>
        <begin position="153"/>
        <end position="209"/>
    </location>
</feature>
<dbReference type="AlphaFoldDB" id="A0A397YCH4"/>
<evidence type="ECO:0000259" key="7">
    <source>
        <dbReference type="PROSITE" id="PS50090"/>
    </source>
</evidence>
<evidence type="ECO:0000256" key="6">
    <source>
        <dbReference type="SAM" id="MobiDB-lite"/>
    </source>
</evidence>
<evidence type="ECO:0000256" key="3">
    <source>
        <dbReference type="ARBA" id="ARBA00023125"/>
    </source>
</evidence>
<dbReference type="InterPro" id="IPR017884">
    <property type="entry name" value="SANT_dom"/>
</dbReference>
<protein>
    <submittedName>
        <fullName evidence="10">Uncharacterized protein</fullName>
    </submittedName>
</protein>
<dbReference type="PROSITE" id="PS50090">
    <property type="entry name" value="MYB_LIKE"/>
    <property type="match status" value="2"/>
</dbReference>
<evidence type="ECO:0000259" key="9">
    <source>
        <dbReference type="PROSITE" id="PS51294"/>
    </source>
</evidence>
<dbReference type="PANTHER" id="PTHR44042">
    <property type="entry name" value="DUPLICATED HOMEODOMAIN-LIKE SUPERFAMILY PROTEIN-RELATED"/>
    <property type="match status" value="1"/>
</dbReference>
<feature type="region of interest" description="Disordered" evidence="6">
    <location>
        <begin position="103"/>
        <end position="159"/>
    </location>
</feature>
<organism evidence="10 11">
    <name type="scientific">Brassica campestris</name>
    <name type="common">Field mustard</name>
    <dbReference type="NCBI Taxonomy" id="3711"/>
    <lineage>
        <taxon>Eukaryota</taxon>
        <taxon>Viridiplantae</taxon>
        <taxon>Streptophyta</taxon>
        <taxon>Embryophyta</taxon>
        <taxon>Tracheophyta</taxon>
        <taxon>Spermatophyta</taxon>
        <taxon>Magnoliopsida</taxon>
        <taxon>eudicotyledons</taxon>
        <taxon>Gunneridae</taxon>
        <taxon>Pentapetalae</taxon>
        <taxon>rosids</taxon>
        <taxon>malvids</taxon>
        <taxon>Brassicales</taxon>
        <taxon>Brassicaceae</taxon>
        <taxon>Brassiceae</taxon>
        <taxon>Brassica</taxon>
    </lineage>
</organism>
<dbReference type="InterPro" id="IPR017930">
    <property type="entry name" value="Myb_dom"/>
</dbReference>
<accession>A0A397YCH4</accession>
<dbReference type="GO" id="GO:0005634">
    <property type="term" value="C:nucleus"/>
    <property type="evidence" value="ECO:0007669"/>
    <property type="project" value="UniProtKB-SubCell"/>
</dbReference>